<proteinExistence type="predicted"/>
<keyword evidence="4" id="KW-1185">Reference proteome</keyword>
<keyword evidence="1" id="KW-0732">Signal</keyword>
<dbReference type="AlphaFoldDB" id="A0A1Z5KC85"/>
<evidence type="ECO:0000259" key="2">
    <source>
        <dbReference type="Pfam" id="PF03358"/>
    </source>
</evidence>
<dbReference type="InParanoid" id="A0A1Z5KC85"/>
<dbReference type="PANTHER" id="PTHR30543">
    <property type="entry name" value="CHROMATE REDUCTASE"/>
    <property type="match status" value="1"/>
</dbReference>
<dbReference type="GO" id="GO:0016491">
    <property type="term" value="F:oxidoreductase activity"/>
    <property type="evidence" value="ECO:0007669"/>
    <property type="project" value="InterPro"/>
</dbReference>
<reference evidence="3 4" key="1">
    <citation type="journal article" date="2015" name="Plant Cell">
        <title>Oil accumulation by the oleaginous diatom Fistulifera solaris as revealed by the genome and transcriptome.</title>
        <authorList>
            <person name="Tanaka T."/>
            <person name="Maeda Y."/>
            <person name="Veluchamy A."/>
            <person name="Tanaka M."/>
            <person name="Abida H."/>
            <person name="Marechal E."/>
            <person name="Bowler C."/>
            <person name="Muto M."/>
            <person name="Sunaga Y."/>
            <person name="Tanaka M."/>
            <person name="Yoshino T."/>
            <person name="Taniguchi T."/>
            <person name="Fukuda Y."/>
            <person name="Nemoto M."/>
            <person name="Matsumoto M."/>
            <person name="Wong P.S."/>
            <person name="Aburatani S."/>
            <person name="Fujibuchi W."/>
        </authorList>
    </citation>
    <scope>NUCLEOTIDE SEQUENCE [LARGE SCALE GENOMIC DNA]</scope>
    <source>
        <strain evidence="3 4">JPCC DA0580</strain>
    </source>
</reference>
<name>A0A1Z5KC85_FISSO</name>
<dbReference type="SUPFAM" id="SSF52218">
    <property type="entry name" value="Flavoproteins"/>
    <property type="match status" value="1"/>
</dbReference>
<sequence length="227" mass="24895">MLSSIVTCSKALLHVAVVTGTSRTDGPPKPVLGPRVCKFLVQHLEQQKDLVVSVLDSRQLPLMDKPAFAYSKSQTPLHLQQIQETLERADAYVMITPEYNHAPSPALINFVNHFGSSIFSYKPSAIVTYSAGQWGGTRAAIALRPILSELGCLPVSAMIHIPHAADVLLEDGSLQAGQNGEQWDTYLQRCTSQLIWWGQAAQNHRTSVDPFVNSPVFRSNPAQRNAP</sequence>
<dbReference type="Pfam" id="PF03358">
    <property type="entry name" value="FMN_red"/>
    <property type="match status" value="1"/>
</dbReference>
<accession>A0A1Z5KC85</accession>
<evidence type="ECO:0000313" key="3">
    <source>
        <dbReference type="EMBL" id="GAX23904.1"/>
    </source>
</evidence>
<dbReference type="InterPro" id="IPR029039">
    <property type="entry name" value="Flavoprotein-like_sf"/>
</dbReference>
<protein>
    <recommendedName>
        <fullName evidence="2">NADPH-dependent FMN reductase-like domain-containing protein</fullName>
    </recommendedName>
</protein>
<dbReference type="OrthoDB" id="68575at2759"/>
<feature type="domain" description="NADPH-dependent FMN reductase-like" evidence="2">
    <location>
        <begin position="31"/>
        <end position="164"/>
    </location>
</feature>
<feature type="signal peptide" evidence="1">
    <location>
        <begin position="1"/>
        <end position="20"/>
    </location>
</feature>
<dbReference type="InterPro" id="IPR050712">
    <property type="entry name" value="NAD(P)H-dep_reductase"/>
</dbReference>
<organism evidence="3 4">
    <name type="scientific">Fistulifera solaris</name>
    <name type="common">Oleaginous diatom</name>
    <dbReference type="NCBI Taxonomy" id="1519565"/>
    <lineage>
        <taxon>Eukaryota</taxon>
        <taxon>Sar</taxon>
        <taxon>Stramenopiles</taxon>
        <taxon>Ochrophyta</taxon>
        <taxon>Bacillariophyta</taxon>
        <taxon>Bacillariophyceae</taxon>
        <taxon>Bacillariophycidae</taxon>
        <taxon>Naviculales</taxon>
        <taxon>Naviculaceae</taxon>
        <taxon>Fistulifera</taxon>
    </lineage>
</organism>
<dbReference type="Proteomes" id="UP000198406">
    <property type="component" value="Unassembled WGS sequence"/>
</dbReference>
<gene>
    <name evidence="3" type="ORF">FisN_20Hh111</name>
</gene>
<evidence type="ECO:0000256" key="1">
    <source>
        <dbReference type="SAM" id="SignalP"/>
    </source>
</evidence>
<feature type="chain" id="PRO_5013210138" description="NADPH-dependent FMN reductase-like domain-containing protein" evidence="1">
    <location>
        <begin position="21"/>
        <end position="227"/>
    </location>
</feature>
<comment type="caution">
    <text evidence="3">The sequence shown here is derived from an EMBL/GenBank/DDBJ whole genome shotgun (WGS) entry which is preliminary data.</text>
</comment>
<dbReference type="EMBL" id="BDSP01000204">
    <property type="protein sequence ID" value="GAX23904.1"/>
    <property type="molecule type" value="Genomic_DNA"/>
</dbReference>
<evidence type="ECO:0000313" key="4">
    <source>
        <dbReference type="Proteomes" id="UP000198406"/>
    </source>
</evidence>
<dbReference type="GO" id="GO:0005829">
    <property type="term" value="C:cytosol"/>
    <property type="evidence" value="ECO:0007669"/>
    <property type="project" value="TreeGrafter"/>
</dbReference>
<dbReference type="GO" id="GO:0010181">
    <property type="term" value="F:FMN binding"/>
    <property type="evidence" value="ECO:0007669"/>
    <property type="project" value="TreeGrafter"/>
</dbReference>
<dbReference type="Gene3D" id="3.40.50.360">
    <property type="match status" value="1"/>
</dbReference>
<dbReference type="PANTHER" id="PTHR30543:SF21">
    <property type="entry name" value="NAD(P)H-DEPENDENT FMN REDUCTASE LOT6"/>
    <property type="match status" value="1"/>
</dbReference>
<dbReference type="InterPro" id="IPR005025">
    <property type="entry name" value="FMN_Rdtase-like_dom"/>
</dbReference>